<proteinExistence type="predicted"/>
<dbReference type="InterPro" id="IPR050471">
    <property type="entry name" value="AB_hydrolase"/>
</dbReference>
<feature type="domain" description="AB hydrolase-1" evidence="1">
    <location>
        <begin position="67"/>
        <end position="312"/>
    </location>
</feature>
<dbReference type="Pfam" id="PF00561">
    <property type="entry name" value="Abhydrolase_1"/>
    <property type="match status" value="1"/>
</dbReference>
<dbReference type="EMBL" id="VCKZ01000065">
    <property type="protein sequence ID" value="TMR40196.1"/>
    <property type="molecule type" value="Genomic_DNA"/>
</dbReference>
<organism evidence="2 3">
    <name type="scientific">Actinomadura geliboluensis</name>
    <dbReference type="NCBI Taxonomy" id="882440"/>
    <lineage>
        <taxon>Bacteria</taxon>
        <taxon>Bacillati</taxon>
        <taxon>Actinomycetota</taxon>
        <taxon>Actinomycetes</taxon>
        <taxon>Streptosporangiales</taxon>
        <taxon>Thermomonosporaceae</taxon>
        <taxon>Actinomadura</taxon>
    </lineage>
</organism>
<evidence type="ECO:0000313" key="3">
    <source>
        <dbReference type="Proteomes" id="UP000305238"/>
    </source>
</evidence>
<keyword evidence="2" id="KW-0378">Hydrolase</keyword>
<dbReference type="Gene3D" id="3.40.50.1820">
    <property type="entry name" value="alpha/beta hydrolase"/>
    <property type="match status" value="1"/>
</dbReference>
<sequence length="344" mass="35676">MTDARPWCTARPLRPADRGYGAARIAGPAAGPGRCSSEGTPVERATQVITLADGQVEYRLERRGPGVVLMVHGGHMRAGLPLGEDVFADAGYTILAVSRPGYGRTPPSTAASPDGFADVVAALCAELGLGPLAAVVGQSAGGPTAVALTARHPDLVERLILQSAVGVVPWPDRRTRTGAAVVFHPRTEAVTWRLIRALTHRAPGTALRLLLPNLTARPVAEVLASLTDVQRGALLDLFGRMRSGAGFTADVRATSAAGAARRLAAVAARVDRPTLVIGSRDDGSVSYAHARSLAEAIPHARLVTSTAPSHMIWFGGDYPAIAAAITDFLRSGTGPSGAPRPTDP</sequence>
<name>A0A5S4H536_9ACTN</name>
<evidence type="ECO:0000313" key="2">
    <source>
        <dbReference type="EMBL" id="TMR40196.1"/>
    </source>
</evidence>
<evidence type="ECO:0000259" key="1">
    <source>
        <dbReference type="Pfam" id="PF00561"/>
    </source>
</evidence>
<accession>A0A5S4H536</accession>
<comment type="caution">
    <text evidence="2">The sequence shown here is derived from an EMBL/GenBank/DDBJ whole genome shotgun (WGS) entry which is preliminary data.</text>
</comment>
<dbReference type="OrthoDB" id="3249793at2"/>
<gene>
    <name evidence="2" type="ORF">ETD96_12060</name>
</gene>
<dbReference type="InterPro" id="IPR000073">
    <property type="entry name" value="AB_hydrolase_1"/>
</dbReference>
<dbReference type="AlphaFoldDB" id="A0A5S4H536"/>
<dbReference type="Proteomes" id="UP000305238">
    <property type="component" value="Unassembled WGS sequence"/>
</dbReference>
<dbReference type="PANTHER" id="PTHR43433">
    <property type="entry name" value="HYDROLASE, ALPHA/BETA FOLD FAMILY PROTEIN"/>
    <property type="match status" value="1"/>
</dbReference>
<dbReference type="InterPro" id="IPR029058">
    <property type="entry name" value="AB_hydrolase_fold"/>
</dbReference>
<dbReference type="PRINTS" id="PR00111">
    <property type="entry name" value="ABHYDROLASE"/>
</dbReference>
<keyword evidence="3" id="KW-1185">Reference proteome</keyword>
<dbReference type="SUPFAM" id="SSF53474">
    <property type="entry name" value="alpha/beta-Hydrolases"/>
    <property type="match status" value="1"/>
</dbReference>
<protein>
    <submittedName>
        <fullName evidence="2">Alpha/beta hydrolase</fullName>
    </submittedName>
</protein>
<reference evidence="2 3" key="1">
    <citation type="submission" date="2019-05" db="EMBL/GenBank/DDBJ databases">
        <title>Draft genome sequence of Actinomadura geliboluensis A8036.</title>
        <authorList>
            <person name="Saricaoglu S."/>
            <person name="Isik K."/>
        </authorList>
    </citation>
    <scope>NUCLEOTIDE SEQUENCE [LARGE SCALE GENOMIC DNA]</scope>
    <source>
        <strain evidence="2 3">A8036</strain>
    </source>
</reference>
<dbReference type="GO" id="GO:0016787">
    <property type="term" value="F:hydrolase activity"/>
    <property type="evidence" value="ECO:0007669"/>
    <property type="project" value="UniProtKB-KW"/>
</dbReference>
<dbReference type="PANTHER" id="PTHR43433:SF1">
    <property type="entry name" value="BLL5160 PROTEIN"/>
    <property type="match status" value="1"/>
</dbReference>